<name>A0A9D4E7N2_DREPO</name>
<comment type="caution">
    <text evidence="1">The sequence shown here is derived from an EMBL/GenBank/DDBJ whole genome shotgun (WGS) entry which is preliminary data.</text>
</comment>
<accession>A0A9D4E7N2</accession>
<proteinExistence type="predicted"/>
<dbReference type="Proteomes" id="UP000828390">
    <property type="component" value="Unassembled WGS sequence"/>
</dbReference>
<organism evidence="1 2">
    <name type="scientific">Dreissena polymorpha</name>
    <name type="common">Zebra mussel</name>
    <name type="synonym">Mytilus polymorpha</name>
    <dbReference type="NCBI Taxonomy" id="45954"/>
    <lineage>
        <taxon>Eukaryota</taxon>
        <taxon>Metazoa</taxon>
        <taxon>Spiralia</taxon>
        <taxon>Lophotrochozoa</taxon>
        <taxon>Mollusca</taxon>
        <taxon>Bivalvia</taxon>
        <taxon>Autobranchia</taxon>
        <taxon>Heteroconchia</taxon>
        <taxon>Euheterodonta</taxon>
        <taxon>Imparidentia</taxon>
        <taxon>Neoheterodontei</taxon>
        <taxon>Myida</taxon>
        <taxon>Dreissenoidea</taxon>
        <taxon>Dreissenidae</taxon>
        <taxon>Dreissena</taxon>
    </lineage>
</organism>
<reference evidence="1" key="1">
    <citation type="journal article" date="2019" name="bioRxiv">
        <title>The Genome of the Zebra Mussel, Dreissena polymorpha: A Resource for Invasive Species Research.</title>
        <authorList>
            <person name="McCartney M.A."/>
            <person name="Auch B."/>
            <person name="Kono T."/>
            <person name="Mallez S."/>
            <person name="Zhang Y."/>
            <person name="Obille A."/>
            <person name="Becker A."/>
            <person name="Abrahante J.E."/>
            <person name="Garbe J."/>
            <person name="Badalamenti J.P."/>
            <person name="Herman A."/>
            <person name="Mangelson H."/>
            <person name="Liachko I."/>
            <person name="Sullivan S."/>
            <person name="Sone E.D."/>
            <person name="Koren S."/>
            <person name="Silverstein K.A.T."/>
            <person name="Beckman K.B."/>
            <person name="Gohl D.M."/>
        </authorList>
    </citation>
    <scope>NUCLEOTIDE SEQUENCE</scope>
    <source>
        <strain evidence="1">Duluth1</strain>
        <tissue evidence="1">Whole animal</tissue>
    </source>
</reference>
<evidence type="ECO:0000313" key="2">
    <source>
        <dbReference type="Proteomes" id="UP000828390"/>
    </source>
</evidence>
<gene>
    <name evidence="1" type="ORF">DPMN_174714</name>
</gene>
<evidence type="ECO:0000313" key="1">
    <source>
        <dbReference type="EMBL" id="KAH3773355.1"/>
    </source>
</evidence>
<dbReference type="EMBL" id="JAIWYP010000009">
    <property type="protein sequence ID" value="KAH3773355.1"/>
    <property type="molecule type" value="Genomic_DNA"/>
</dbReference>
<reference evidence="1" key="2">
    <citation type="submission" date="2020-11" db="EMBL/GenBank/DDBJ databases">
        <authorList>
            <person name="McCartney M.A."/>
            <person name="Auch B."/>
            <person name="Kono T."/>
            <person name="Mallez S."/>
            <person name="Becker A."/>
            <person name="Gohl D.M."/>
            <person name="Silverstein K.A.T."/>
            <person name="Koren S."/>
            <person name="Bechman K.B."/>
            <person name="Herman A."/>
            <person name="Abrahante J.E."/>
            <person name="Garbe J."/>
        </authorList>
    </citation>
    <scope>NUCLEOTIDE SEQUENCE</scope>
    <source>
        <strain evidence="1">Duluth1</strain>
        <tissue evidence="1">Whole animal</tissue>
    </source>
</reference>
<dbReference type="AlphaFoldDB" id="A0A9D4E7N2"/>
<sequence length="85" mass="9987">MQGQADRKLQSLTIIVNSVANERFRIKNAEEGYEPPRSIRRQTRIENQIRGKRRYIKNSSLERLEKQRHVRRTSQTVAVLDLAIA</sequence>
<protein>
    <submittedName>
        <fullName evidence="1">Uncharacterized protein</fullName>
    </submittedName>
</protein>
<keyword evidence="2" id="KW-1185">Reference proteome</keyword>